<protein>
    <submittedName>
        <fullName evidence="14">Uncharacterized protein</fullName>
    </submittedName>
</protein>
<dbReference type="GO" id="GO:1902600">
    <property type="term" value="P:proton transmembrane transport"/>
    <property type="evidence" value="ECO:0007669"/>
    <property type="project" value="InterPro"/>
</dbReference>
<feature type="domain" description="Cation/H+ exchanger transmembrane" evidence="11">
    <location>
        <begin position="52"/>
        <end position="433"/>
    </location>
</feature>
<evidence type="ECO:0000256" key="5">
    <source>
        <dbReference type="ARBA" id="ARBA00022958"/>
    </source>
</evidence>
<dbReference type="InterPro" id="IPR057291">
    <property type="entry name" value="CHX17_2nd"/>
</dbReference>
<evidence type="ECO:0000256" key="8">
    <source>
        <dbReference type="ARBA" id="ARBA00023136"/>
    </source>
</evidence>
<dbReference type="AlphaFoldDB" id="A0A4S4ESY9"/>
<comment type="subcellular location">
    <subcellularLocation>
        <location evidence="1">Membrane</location>
        <topology evidence="1">Multi-pass membrane protein</topology>
    </subcellularLocation>
</comment>
<dbReference type="Proteomes" id="UP000306102">
    <property type="component" value="Unassembled WGS sequence"/>
</dbReference>
<organism evidence="14 15">
    <name type="scientific">Camellia sinensis var. sinensis</name>
    <name type="common">China tea</name>
    <dbReference type="NCBI Taxonomy" id="542762"/>
    <lineage>
        <taxon>Eukaryota</taxon>
        <taxon>Viridiplantae</taxon>
        <taxon>Streptophyta</taxon>
        <taxon>Embryophyta</taxon>
        <taxon>Tracheophyta</taxon>
        <taxon>Spermatophyta</taxon>
        <taxon>Magnoliopsida</taxon>
        <taxon>eudicotyledons</taxon>
        <taxon>Gunneridae</taxon>
        <taxon>Pentapetalae</taxon>
        <taxon>asterids</taxon>
        <taxon>Ericales</taxon>
        <taxon>Theaceae</taxon>
        <taxon>Camellia</taxon>
    </lineage>
</organism>
<evidence type="ECO:0000256" key="6">
    <source>
        <dbReference type="ARBA" id="ARBA00022989"/>
    </source>
</evidence>
<keyword evidence="7" id="KW-0406">Ion transport</keyword>
<dbReference type="Gene3D" id="3.40.50.12370">
    <property type="match status" value="1"/>
</dbReference>
<evidence type="ECO:0000256" key="7">
    <source>
        <dbReference type="ARBA" id="ARBA00023065"/>
    </source>
</evidence>
<dbReference type="Pfam" id="PF00999">
    <property type="entry name" value="Na_H_Exchanger"/>
    <property type="match status" value="1"/>
</dbReference>
<keyword evidence="15" id="KW-1185">Reference proteome</keyword>
<evidence type="ECO:0000256" key="10">
    <source>
        <dbReference type="SAM" id="Phobius"/>
    </source>
</evidence>
<comment type="similarity">
    <text evidence="9">Belongs to the monovalent cation:proton antiporter 2 (CPA2) transporter (TC 2.A.37) family. CHX (TC 2.A.37.4) subfamily.</text>
</comment>
<sequence>MVKDRGGDSVPINHAEFICRTVHESHPSGIFYGENPMEYSFTLLLAEVTLIILITRTIRFLLKPLRQPRVVSEIIGGIIIGPSVLGRNKTFSKHIFPDNAGYVFKNVGLIGFVYFLFLSGVKMDLTTIQKTGKKQWSLALFGVIVPFIIVGALAIAIRKFLDKQLSRVPIIGGVASAFAITSFPVLYQIIKELNLLSSEIGRLALSTVIVSDVIGINCFIVFEAARQGEEHPMSALWYLVSLVGVGVFIHGFRHAMAWIVKTTPEGKPVEQAYVVAILLAVMGIGFVSDVTGAGLANGPLLLGLAVPDGPPLGATLVERSETIIAEVFMPFSFAFIGMYTDVTSMSGQWSILVPLIGMALVAYVTKFVATLLVSRFFEMPMRDGLTLSLVLSLRGQVELLIFMHWMDLEIIEIPTFTMLVILSTIVTAIATPLISILYDPTRPYMVNRRRAIQYTPPNTELNIVACIHEQESVTGLINLLQVSNPTVSSPFHVYALRLIALVGRAAPVFIDHENQPQAVEHPGFSTIQHALTLFQETRGEYITFHLFTSVSPTRTMYQDICELALTKKANLIILPFKRGNLDSRTEVVRDGEIHSVNSKVLAHAPCSVGVFVDNGSFMNHVVNLSMRRSGHHFAVLFFGGADAREAIAYADRMAGNVDVTLTVVRFLAFNGEGDDEMEKKLDDGLVTAFWVKNEGNNRVVYREVVVRNGEETVAAIQGMNNSKYFDMWIVGRTQGINPLLVQGMTSWSQNNELGVIGDYVASMDLGGTASVLVVQQQVLREGASNGLLRRFSFPK</sequence>
<feature type="domain" description="Cation/H(+) antiporter C-terminal" evidence="13">
    <location>
        <begin position="634"/>
        <end position="777"/>
    </location>
</feature>
<proteinExistence type="inferred from homology"/>
<feature type="transmembrane region" description="Helical" evidence="10">
    <location>
        <begin position="39"/>
        <end position="58"/>
    </location>
</feature>
<feature type="transmembrane region" description="Helical" evidence="10">
    <location>
        <begin position="70"/>
        <end position="87"/>
    </location>
</feature>
<feature type="transmembrane region" description="Helical" evidence="10">
    <location>
        <begin position="418"/>
        <end position="438"/>
    </location>
</feature>
<dbReference type="GO" id="GO:0016020">
    <property type="term" value="C:membrane"/>
    <property type="evidence" value="ECO:0007669"/>
    <property type="project" value="UniProtKB-SubCell"/>
</dbReference>
<evidence type="ECO:0000256" key="3">
    <source>
        <dbReference type="ARBA" id="ARBA00022538"/>
    </source>
</evidence>
<keyword evidence="3" id="KW-0633">Potassium transport</keyword>
<evidence type="ECO:0000256" key="1">
    <source>
        <dbReference type="ARBA" id="ARBA00004141"/>
    </source>
</evidence>
<keyword evidence="4 10" id="KW-0812">Transmembrane</keyword>
<feature type="transmembrane region" description="Helical" evidence="10">
    <location>
        <begin position="169"/>
        <end position="190"/>
    </location>
</feature>
<dbReference type="InterPro" id="IPR050794">
    <property type="entry name" value="CPA2_transporter"/>
</dbReference>
<dbReference type="InterPro" id="IPR006153">
    <property type="entry name" value="Cation/H_exchanger_TM"/>
</dbReference>
<dbReference type="Pfam" id="PF23256">
    <property type="entry name" value="CHX17_2nd"/>
    <property type="match status" value="1"/>
</dbReference>
<evidence type="ECO:0000259" key="13">
    <source>
        <dbReference type="Pfam" id="PF23259"/>
    </source>
</evidence>
<keyword evidence="8 10" id="KW-0472">Membrane</keyword>
<comment type="caution">
    <text evidence="14">The sequence shown here is derived from an EMBL/GenBank/DDBJ whole genome shotgun (WGS) entry which is preliminary data.</text>
</comment>
<feature type="transmembrane region" description="Helical" evidence="10">
    <location>
        <begin position="273"/>
        <end position="296"/>
    </location>
</feature>
<dbReference type="PANTHER" id="PTHR32468">
    <property type="entry name" value="CATION/H + ANTIPORTER"/>
    <property type="match status" value="1"/>
</dbReference>
<evidence type="ECO:0000256" key="9">
    <source>
        <dbReference type="ARBA" id="ARBA00038341"/>
    </source>
</evidence>
<evidence type="ECO:0000313" key="14">
    <source>
        <dbReference type="EMBL" id="THG19525.1"/>
    </source>
</evidence>
<feature type="transmembrane region" description="Helical" evidence="10">
    <location>
        <begin position="234"/>
        <end position="252"/>
    </location>
</feature>
<dbReference type="InterPro" id="IPR038770">
    <property type="entry name" value="Na+/solute_symporter_sf"/>
</dbReference>
<feature type="transmembrane region" description="Helical" evidence="10">
    <location>
        <begin position="99"/>
        <end position="117"/>
    </location>
</feature>
<dbReference type="InterPro" id="IPR057290">
    <property type="entry name" value="CHX17_C"/>
</dbReference>
<dbReference type="GO" id="GO:0006885">
    <property type="term" value="P:regulation of pH"/>
    <property type="evidence" value="ECO:0007669"/>
    <property type="project" value="TreeGrafter"/>
</dbReference>
<feature type="transmembrane region" description="Helical" evidence="10">
    <location>
        <begin position="351"/>
        <end position="373"/>
    </location>
</feature>
<dbReference type="Gene3D" id="1.20.1530.20">
    <property type="match status" value="1"/>
</dbReference>
<evidence type="ECO:0000259" key="11">
    <source>
        <dbReference type="Pfam" id="PF00999"/>
    </source>
</evidence>
<feature type="transmembrane region" description="Helical" evidence="10">
    <location>
        <begin position="138"/>
        <end position="157"/>
    </location>
</feature>
<dbReference type="PANTHER" id="PTHR32468:SF109">
    <property type="entry name" value="CATION_H(+) ANTIPORTER 24-RELATED"/>
    <property type="match status" value="1"/>
</dbReference>
<evidence type="ECO:0000256" key="2">
    <source>
        <dbReference type="ARBA" id="ARBA00022448"/>
    </source>
</evidence>
<keyword evidence="2" id="KW-0813">Transport</keyword>
<feature type="domain" description="Cation/H(+) antiporter central" evidence="12">
    <location>
        <begin position="544"/>
        <end position="615"/>
    </location>
</feature>
<evidence type="ECO:0000313" key="15">
    <source>
        <dbReference type="Proteomes" id="UP000306102"/>
    </source>
</evidence>
<reference evidence="14 15" key="1">
    <citation type="journal article" date="2018" name="Proc. Natl. Acad. Sci. U.S.A.">
        <title>Draft genome sequence of Camellia sinensis var. sinensis provides insights into the evolution of the tea genome and tea quality.</title>
        <authorList>
            <person name="Wei C."/>
            <person name="Yang H."/>
            <person name="Wang S."/>
            <person name="Zhao J."/>
            <person name="Liu C."/>
            <person name="Gao L."/>
            <person name="Xia E."/>
            <person name="Lu Y."/>
            <person name="Tai Y."/>
            <person name="She G."/>
            <person name="Sun J."/>
            <person name="Cao H."/>
            <person name="Tong W."/>
            <person name="Gao Q."/>
            <person name="Li Y."/>
            <person name="Deng W."/>
            <person name="Jiang X."/>
            <person name="Wang W."/>
            <person name="Chen Q."/>
            <person name="Zhang S."/>
            <person name="Li H."/>
            <person name="Wu J."/>
            <person name="Wang P."/>
            <person name="Li P."/>
            <person name="Shi C."/>
            <person name="Zheng F."/>
            <person name="Jian J."/>
            <person name="Huang B."/>
            <person name="Shan D."/>
            <person name="Shi M."/>
            <person name="Fang C."/>
            <person name="Yue Y."/>
            <person name="Li F."/>
            <person name="Li D."/>
            <person name="Wei S."/>
            <person name="Han B."/>
            <person name="Jiang C."/>
            <person name="Yin Y."/>
            <person name="Xia T."/>
            <person name="Zhang Z."/>
            <person name="Bennetzen J.L."/>
            <person name="Zhao S."/>
            <person name="Wan X."/>
        </authorList>
    </citation>
    <scope>NUCLEOTIDE SEQUENCE [LARGE SCALE GENOMIC DNA]</scope>
    <source>
        <strain evidence="15">cv. Shuchazao</strain>
        <tissue evidence="14">Leaf</tissue>
    </source>
</reference>
<dbReference type="GO" id="GO:0015297">
    <property type="term" value="F:antiporter activity"/>
    <property type="evidence" value="ECO:0007669"/>
    <property type="project" value="InterPro"/>
</dbReference>
<accession>A0A4S4ESY9</accession>
<dbReference type="GO" id="GO:0012505">
    <property type="term" value="C:endomembrane system"/>
    <property type="evidence" value="ECO:0007669"/>
    <property type="project" value="TreeGrafter"/>
</dbReference>
<gene>
    <name evidence="14" type="ORF">TEA_027431</name>
</gene>
<evidence type="ECO:0000259" key="12">
    <source>
        <dbReference type="Pfam" id="PF23256"/>
    </source>
</evidence>
<name>A0A4S4ESY9_CAMSN</name>
<evidence type="ECO:0000256" key="4">
    <source>
        <dbReference type="ARBA" id="ARBA00022692"/>
    </source>
</evidence>
<dbReference type="GO" id="GO:0006813">
    <property type="term" value="P:potassium ion transport"/>
    <property type="evidence" value="ECO:0007669"/>
    <property type="project" value="UniProtKB-KW"/>
</dbReference>
<keyword evidence="6 10" id="KW-1133">Transmembrane helix</keyword>
<feature type="transmembrane region" description="Helical" evidence="10">
    <location>
        <begin position="202"/>
        <end position="222"/>
    </location>
</feature>
<dbReference type="Pfam" id="PF23259">
    <property type="entry name" value="CHX17_C"/>
    <property type="match status" value="1"/>
</dbReference>
<keyword evidence="5" id="KW-0630">Potassium</keyword>
<dbReference type="EMBL" id="SDRB02002381">
    <property type="protein sequence ID" value="THG19525.1"/>
    <property type="molecule type" value="Genomic_DNA"/>
</dbReference>